<keyword evidence="2" id="KW-1185">Reference proteome</keyword>
<name>A0A917US73_9MICO</name>
<dbReference type="EMBL" id="BMMD01000010">
    <property type="protein sequence ID" value="GGJ82032.1"/>
    <property type="molecule type" value="Genomic_DNA"/>
</dbReference>
<evidence type="ECO:0000313" key="2">
    <source>
        <dbReference type="Proteomes" id="UP000636956"/>
    </source>
</evidence>
<accession>A0A917US73</accession>
<reference evidence="1" key="2">
    <citation type="submission" date="2020-09" db="EMBL/GenBank/DDBJ databases">
        <authorList>
            <person name="Sun Q."/>
            <person name="Zhou Y."/>
        </authorList>
    </citation>
    <scope>NUCLEOTIDE SEQUENCE</scope>
    <source>
        <strain evidence="1">CGMCC 1.8984</strain>
    </source>
</reference>
<gene>
    <name evidence="1" type="ORF">GCM10011372_20570</name>
</gene>
<comment type="caution">
    <text evidence="1">The sequence shown here is derived from an EMBL/GenBank/DDBJ whole genome shotgun (WGS) entry which is preliminary data.</text>
</comment>
<reference evidence="1" key="1">
    <citation type="journal article" date="2014" name="Int. J. Syst. Evol. Microbiol.">
        <title>Complete genome sequence of Corynebacterium casei LMG S-19264T (=DSM 44701T), isolated from a smear-ripened cheese.</title>
        <authorList>
            <consortium name="US DOE Joint Genome Institute (JGI-PGF)"/>
            <person name="Walter F."/>
            <person name="Albersmeier A."/>
            <person name="Kalinowski J."/>
            <person name="Ruckert C."/>
        </authorList>
    </citation>
    <scope>NUCLEOTIDE SEQUENCE</scope>
    <source>
        <strain evidence="1">CGMCC 1.8984</strain>
    </source>
</reference>
<dbReference type="AlphaFoldDB" id="A0A917US73"/>
<organism evidence="1 2">
    <name type="scientific">Agromyces bauzanensis</name>
    <dbReference type="NCBI Taxonomy" id="1308924"/>
    <lineage>
        <taxon>Bacteria</taxon>
        <taxon>Bacillati</taxon>
        <taxon>Actinomycetota</taxon>
        <taxon>Actinomycetes</taxon>
        <taxon>Micrococcales</taxon>
        <taxon>Microbacteriaceae</taxon>
        <taxon>Agromyces</taxon>
    </lineage>
</organism>
<evidence type="ECO:0000313" key="1">
    <source>
        <dbReference type="EMBL" id="GGJ82032.1"/>
    </source>
</evidence>
<proteinExistence type="predicted"/>
<sequence length="54" mass="6052">MHTVIGMSTQRSAADAAIVDLFERWSEADDVDELDVDLVVDLLGLIGAPRRRRR</sequence>
<dbReference type="Proteomes" id="UP000636956">
    <property type="component" value="Unassembled WGS sequence"/>
</dbReference>
<protein>
    <submittedName>
        <fullName evidence="1">Uncharacterized protein</fullName>
    </submittedName>
</protein>